<organism evidence="2 3">
    <name type="scientific">Tuber melanosporum (strain Mel28)</name>
    <name type="common">Perigord black truffle</name>
    <dbReference type="NCBI Taxonomy" id="656061"/>
    <lineage>
        <taxon>Eukaryota</taxon>
        <taxon>Fungi</taxon>
        <taxon>Dikarya</taxon>
        <taxon>Ascomycota</taxon>
        <taxon>Pezizomycotina</taxon>
        <taxon>Pezizomycetes</taxon>
        <taxon>Pezizales</taxon>
        <taxon>Tuberaceae</taxon>
        <taxon>Tuber</taxon>
    </lineage>
</organism>
<dbReference type="InParanoid" id="D5GFZ9"/>
<dbReference type="GeneID" id="9181787"/>
<sequence>MVTKSFTFHDTLYPHPNGTTHPILAGVCGTNPFPSIPRFLTELCCLGFIGVQKFLTNLEEPGMGFGLEVEMIRTAHEMDMLTCPYVFTLEQAADMVLVGADIIVAHIELTTKGRIGAGTAPTAPDLDGCVIRAREIWNAAVAVRSDVSVVCYGAPVSEVDDVDYVLDKSAGVHEFFGACSMARLPIEVALEKTVKDFKGIIIKDSSVRGI</sequence>
<dbReference type="EMBL" id="FN430231">
    <property type="protein sequence ID" value="CAZ83442.1"/>
    <property type="molecule type" value="Genomic_DNA"/>
</dbReference>
<dbReference type="STRING" id="656061.D5GFZ9"/>
<dbReference type="RefSeq" id="XP_002839251.1">
    <property type="nucleotide sequence ID" value="XM_002839205.1"/>
</dbReference>
<dbReference type="InterPro" id="IPR015813">
    <property type="entry name" value="Pyrv/PenolPyrv_kinase-like_dom"/>
</dbReference>
<dbReference type="GO" id="GO:0003824">
    <property type="term" value="F:catalytic activity"/>
    <property type="evidence" value="ECO:0007669"/>
    <property type="project" value="InterPro"/>
</dbReference>
<gene>
    <name evidence="2" type="ORF">GSTUM_00007131001</name>
</gene>
<protein>
    <submittedName>
        <fullName evidence="2">(Perigord truffle) hypothetical protein</fullName>
    </submittedName>
</protein>
<dbReference type="OMA" id="GMSYNLE"/>
<reference evidence="2 3" key="1">
    <citation type="journal article" date="2010" name="Nature">
        <title>Perigord black truffle genome uncovers evolutionary origins and mechanisms of symbiosis.</title>
        <authorList>
            <person name="Martin F."/>
            <person name="Kohler A."/>
            <person name="Murat C."/>
            <person name="Balestrini R."/>
            <person name="Coutinho P.M."/>
            <person name="Jaillon O."/>
            <person name="Montanini B."/>
            <person name="Morin E."/>
            <person name="Noel B."/>
            <person name="Percudani R."/>
            <person name="Porcel B."/>
            <person name="Rubini A."/>
            <person name="Amicucci A."/>
            <person name="Amselem J."/>
            <person name="Anthouard V."/>
            <person name="Arcioni S."/>
            <person name="Artiguenave F."/>
            <person name="Aury J.M."/>
            <person name="Ballario P."/>
            <person name="Bolchi A."/>
            <person name="Brenna A."/>
            <person name="Brun A."/>
            <person name="Buee M."/>
            <person name="Cantarel B."/>
            <person name="Chevalier G."/>
            <person name="Couloux A."/>
            <person name="Da Silva C."/>
            <person name="Denoeud F."/>
            <person name="Duplessis S."/>
            <person name="Ghignone S."/>
            <person name="Hilselberger B."/>
            <person name="Iotti M."/>
            <person name="Marcais B."/>
            <person name="Mello A."/>
            <person name="Miranda M."/>
            <person name="Pacioni G."/>
            <person name="Quesneville H."/>
            <person name="Riccioni C."/>
            <person name="Ruotolo R."/>
            <person name="Splivallo R."/>
            <person name="Stocchi V."/>
            <person name="Tisserant E."/>
            <person name="Viscomi A.R."/>
            <person name="Zambonelli A."/>
            <person name="Zampieri E."/>
            <person name="Henrissat B."/>
            <person name="Lebrun M.H."/>
            <person name="Paolocci F."/>
            <person name="Bonfante P."/>
            <person name="Ottonello S."/>
            <person name="Wincker P."/>
        </authorList>
    </citation>
    <scope>NUCLEOTIDE SEQUENCE [LARGE SCALE GENOMIC DNA]</scope>
    <source>
        <strain evidence="2 3">Mel28</strain>
    </source>
</reference>
<dbReference type="HOGENOM" id="CLU_058589_0_0_1"/>
<dbReference type="InterPro" id="IPR009215">
    <property type="entry name" value="TIM-br_IGPS-like"/>
</dbReference>
<dbReference type="eggNOG" id="ENOG502QQGA">
    <property type="taxonomic scope" value="Eukaryota"/>
</dbReference>
<dbReference type="AlphaFoldDB" id="D5GFZ9"/>
<proteinExistence type="predicted"/>
<dbReference type="Gene3D" id="3.20.20.70">
    <property type="entry name" value="Aldolase class I"/>
    <property type="match status" value="1"/>
</dbReference>
<dbReference type="Pfam" id="PF09370">
    <property type="entry name" value="PEP_hydrolase"/>
    <property type="match status" value="1"/>
</dbReference>
<dbReference type="InterPro" id="IPR013785">
    <property type="entry name" value="Aldolase_TIM"/>
</dbReference>
<dbReference type="Proteomes" id="UP000006911">
    <property type="component" value="Unassembled WGS sequence"/>
</dbReference>
<dbReference type="PANTHER" id="PTHR31862">
    <property type="entry name" value="UPF0261 DOMAIN PROTEIN (AFU_ORTHOLOGUE AFUA_1G10120)"/>
    <property type="match status" value="1"/>
</dbReference>
<keyword evidence="3" id="KW-1185">Reference proteome</keyword>
<feature type="domain" description="TIM-barrel" evidence="1">
    <location>
        <begin position="19"/>
        <end position="199"/>
    </location>
</feature>
<accession>D5GFZ9</accession>
<evidence type="ECO:0000313" key="2">
    <source>
        <dbReference type="EMBL" id="CAZ83442.1"/>
    </source>
</evidence>
<dbReference type="SUPFAM" id="SSF51621">
    <property type="entry name" value="Phosphoenolpyruvate/pyruvate domain"/>
    <property type="match status" value="1"/>
</dbReference>
<evidence type="ECO:0000259" key="1">
    <source>
        <dbReference type="Pfam" id="PF09370"/>
    </source>
</evidence>
<dbReference type="InterPro" id="IPR051353">
    <property type="entry name" value="Tobamovirus_resist_UPF0261"/>
</dbReference>
<dbReference type="PANTHER" id="PTHR31862:SF1">
    <property type="entry name" value="UPF0261 DOMAIN PROTEIN (AFU_ORTHOLOGUE AFUA_1G10120)"/>
    <property type="match status" value="1"/>
</dbReference>
<name>D5GFZ9_TUBMM</name>
<evidence type="ECO:0000313" key="3">
    <source>
        <dbReference type="Proteomes" id="UP000006911"/>
    </source>
</evidence>
<dbReference type="KEGG" id="tml:GSTUM_00007131001"/>